<organism evidence="3 4">
    <name type="scientific">Paraflavitalea soli</name>
    <dbReference type="NCBI Taxonomy" id="2315862"/>
    <lineage>
        <taxon>Bacteria</taxon>
        <taxon>Pseudomonadati</taxon>
        <taxon>Bacteroidota</taxon>
        <taxon>Chitinophagia</taxon>
        <taxon>Chitinophagales</taxon>
        <taxon>Chitinophagaceae</taxon>
        <taxon>Paraflavitalea</taxon>
    </lineage>
</organism>
<evidence type="ECO:0000259" key="2">
    <source>
        <dbReference type="Pfam" id="PF03733"/>
    </source>
</evidence>
<feature type="domain" description="Inner membrane component" evidence="2">
    <location>
        <begin position="4"/>
        <end position="54"/>
    </location>
</feature>
<keyword evidence="1" id="KW-0472">Membrane</keyword>
<dbReference type="AlphaFoldDB" id="A0A3B7MPU8"/>
<dbReference type="NCBIfam" id="NF008740">
    <property type="entry name" value="PRK11770.1-2"/>
    <property type="match status" value="1"/>
</dbReference>
<dbReference type="OrthoDB" id="9790567at2"/>
<dbReference type="PANTHER" id="PTHR42903">
    <property type="entry name" value="INNER MEMBRANE PROTEIN YCCF"/>
    <property type="match status" value="1"/>
</dbReference>
<feature type="transmembrane region" description="Helical" evidence="1">
    <location>
        <begin position="7"/>
        <end position="35"/>
    </location>
</feature>
<dbReference type="RefSeq" id="WP_119052421.1">
    <property type="nucleotide sequence ID" value="NZ_CP032157.1"/>
</dbReference>
<feature type="transmembrane region" description="Helical" evidence="1">
    <location>
        <begin position="72"/>
        <end position="100"/>
    </location>
</feature>
<proteinExistence type="predicted"/>
<dbReference type="Pfam" id="PF03733">
    <property type="entry name" value="YccF"/>
    <property type="match status" value="2"/>
</dbReference>
<reference evidence="3 4" key="1">
    <citation type="submission" date="2018-09" db="EMBL/GenBank/DDBJ databases">
        <title>Genome sequencing of strain 6GH32-13.</title>
        <authorList>
            <person name="Weon H.-Y."/>
            <person name="Heo J."/>
            <person name="Kwon S.-W."/>
        </authorList>
    </citation>
    <scope>NUCLEOTIDE SEQUENCE [LARGE SCALE GENOMIC DNA]</scope>
    <source>
        <strain evidence="3 4">5GH32-13</strain>
    </source>
</reference>
<protein>
    <submittedName>
        <fullName evidence="3">YccF domain-containing protein</fullName>
    </submittedName>
</protein>
<dbReference type="EMBL" id="CP032157">
    <property type="protein sequence ID" value="AXY76544.1"/>
    <property type="molecule type" value="Genomic_DNA"/>
</dbReference>
<feature type="domain" description="Inner membrane component" evidence="2">
    <location>
        <begin position="70"/>
        <end position="119"/>
    </location>
</feature>
<dbReference type="PIRSF" id="PIRSF028777">
    <property type="entry name" value="UCP028777"/>
    <property type="match status" value="1"/>
</dbReference>
<dbReference type="Proteomes" id="UP000263900">
    <property type="component" value="Chromosome"/>
</dbReference>
<dbReference type="InterPro" id="IPR031308">
    <property type="entry name" value="UCP028777"/>
</dbReference>
<evidence type="ECO:0000256" key="1">
    <source>
        <dbReference type="SAM" id="Phobius"/>
    </source>
</evidence>
<dbReference type="KEGG" id="pseg:D3H65_22215"/>
<sequence>MNLIGNVIWLLFGGLWSALGYIVGGLVLCVTIVGIPWGLQCFKLAGVVLWPFGKQIVSKPGGSGCLSLFCNIIWLLCGGLYTAFIHLVFAFLLLITIIGIPFARQHLKLMELSFMPFSKDVIG</sequence>
<accession>A0A3B7MPU8</accession>
<evidence type="ECO:0000313" key="4">
    <source>
        <dbReference type="Proteomes" id="UP000263900"/>
    </source>
</evidence>
<dbReference type="PANTHER" id="PTHR42903:SF1">
    <property type="entry name" value="INNER MEMBRANE PROTEIN YCCF"/>
    <property type="match status" value="1"/>
</dbReference>
<evidence type="ECO:0000313" key="3">
    <source>
        <dbReference type="EMBL" id="AXY76544.1"/>
    </source>
</evidence>
<name>A0A3B7MPU8_9BACT</name>
<dbReference type="GO" id="GO:0005886">
    <property type="term" value="C:plasma membrane"/>
    <property type="evidence" value="ECO:0007669"/>
    <property type="project" value="TreeGrafter"/>
</dbReference>
<keyword evidence="1" id="KW-0812">Transmembrane</keyword>
<gene>
    <name evidence="3" type="ORF">D3H65_22215</name>
</gene>
<keyword evidence="1" id="KW-1133">Transmembrane helix</keyword>
<dbReference type="InterPro" id="IPR005185">
    <property type="entry name" value="YccF"/>
</dbReference>
<dbReference type="InterPro" id="IPR052937">
    <property type="entry name" value="Inner_membrane_protein"/>
</dbReference>
<keyword evidence="4" id="KW-1185">Reference proteome</keyword>